<dbReference type="EMBL" id="JABFTP020000062">
    <property type="protein sequence ID" value="KAL3272787.1"/>
    <property type="molecule type" value="Genomic_DNA"/>
</dbReference>
<dbReference type="PANTHER" id="PTHR24322">
    <property type="entry name" value="PKSB"/>
    <property type="match status" value="1"/>
</dbReference>
<dbReference type="Proteomes" id="UP001516400">
    <property type="component" value="Unassembled WGS sequence"/>
</dbReference>
<evidence type="ECO:0000256" key="1">
    <source>
        <dbReference type="ARBA" id="ARBA00006484"/>
    </source>
</evidence>
<sequence length="338" mass="37084">MVSKSDYNLLQSIVDIVGFLLLSIAIIIQSIVKSCLPNSYRTLKDIRGQKVLITGGGGGLGRLLALRLAKHGASVILWDVNLEGVEETVKQVKEQGGEAHGYKCDLSKNDDVYRVAEITKKQVGDVDILINNAGVLSGKLLMDTPDELIKRTFDVNILAHFWTVKAFLPDMISKNKGHIVTIASMAGHVGISKLIDYCASKYAAVGFDEALRVELEDQGIYGVKTTVICPYFIQSTGMFETVNSRFISTLKLSDVADRVVEAVQRQEETVMMPAILRFGMKFKAMMPWPVVSMFLRGLVPDAVPTGTTYTQETNNLSAKLNNNIVKNASKPVVAVKED</sequence>
<comment type="caution">
    <text evidence="7">The sequence shown here is derived from an EMBL/GenBank/DDBJ whole genome shotgun (WGS) entry which is preliminary data.</text>
</comment>
<evidence type="ECO:0000256" key="4">
    <source>
        <dbReference type="RuleBase" id="RU000363"/>
    </source>
</evidence>
<dbReference type="PRINTS" id="PR00081">
    <property type="entry name" value="GDHRDH"/>
</dbReference>
<dbReference type="SMART" id="SM00822">
    <property type="entry name" value="PKS_KR"/>
    <property type="match status" value="1"/>
</dbReference>
<dbReference type="PRINTS" id="PR00080">
    <property type="entry name" value="SDRFAMILY"/>
</dbReference>
<dbReference type="SUPFAM" id="SSF51735">
    <property type="entry name" value="NAD(P)-binding Rossmann-fold domains"/>
    <property type="match status" value="1"/>
</dbReference>
<keyword evidence="5" id="KW-1133">Transmembrane helix</keyword>
<dbReference type="Pfam" id="PF00106">
    <property type="entry name" value="adh_short"/>
    <property type="match status" value="1"/>
</dbReference>
<dbReference type="InterPro" id="IPR036291">
    <property type="entry name" value="NAD(P)-bd_dom_sf"/>
</dbReference>
<evidence type="ECO:0000256" key="2">
    <source>
        <dbReference type="ARBA" id="ARBA00023002"/>
    </source>
</evidence>
<evidence type="ECO:0000256" key="3">
    <source>
        <dbReference type="ARBA" id="ARBA00023027"/>
    </source>
</evidence>
<dbReference type="FunFam" id="3.40.50.720:FF:000202">
    <property type="entry name" value="Short-chain dehydrogenase/reductase family 16C member 6"/>
    <property type="match status" value="1"/>
</dbReference>
<evidence type="ECO:0000256" key="5">
    <source>
        <dbReference type="SAM" id="Phobius"/>
    </source>
</evidence>
<dbReference type="Gene3D" id="3.40.50.720">
    <property type="entry name" value="NAD(P)-binding Rossmann-like Domain"/>
    <property type="match status" value="1"/>
</dbReference>
<dbReference type="InterPro" id="IPR002347">
    <property type="entry name" value="SDR_fam"/>
</dbReference>
<evidence type="ECO:0000259" key="6">
    <source>
        <dbReference type="SMART" id="SM00822"/>
    </source>
</evidence>
<evidence type="ECO:0000313" key="8">
    <source>
        <dbReference type="Proteomes" id="UP001516400"/>
    </source>
</evidence>
<feature type="transmembrane region" description="Helical" evidence="5">
    <location>
        <begin position="12"/>
        <end position="32"/>
    </location>
</feature>
<name>A0ABD2N2Y9_9CUCU</name>
<keyword evidence="3" id="KW-0520">NAD</keyword>
<gene>
    <name evidence="7" type="ORF">HHI36_014247</name>
</gene>
<dbReference type="GO" id="GO:0016491">
    <property type="term" value="F:oxidoreductase activity"/>
    <property type="evidence" value="ECO:0007669"/>
    <property type="project" value="UniProtKB-KW"/>
</dbReference>
<protein>
    <recommendedName>
        <fullName evidence="6">Ketoreductase domain-containing protein</fullName>
    </recommendedName>
</protein>
<organism evidence="7 8">
    <name type="scientific">Cryptolaemus montrouzieri</name>
    <dbReference type="NCBI Taxonomy" id="559131"/>
    <lineage>
        <taxon>Eukaryota</taxon>
        <taxon>Metazoa</taxon>
        <taxon>Ecdysozoa</taxon>
        <taxon>Arthropoda</taxon>
        <taxon>Hexapoda</taxon>
        <taxon>Insecta</taxon>
        <taxon>Pterygota</taxon>
        <taxon>Neoptera</taxon>
        <taxon>Endopterygota</taxon>
        <taxon>Coleoptera</taxon>
        <taxon>Polyphaga</taxon>
        <taxon>Cucujiformia</taxon>
        <taxon>Coccinelloidea</taxon>
        <taxon>Coccinellidae</taxon>
        <taxon>Scymninae</taxon>
        <taxon>Scymnini</taxon>
        <taxon>Cryptolaemus</taxon>
    </lineage>
</organism>
<dbReference type="PANTHER" id="PTHR24322:SF748">
    <property type="entry name" value="FI23927P1-RELATED"/>
    <property type="match status" value="1"/>
</dbReference>
<dbReference type="AlphaFoldDB" id="A0ABD2N2Y9"/>
<proteinExistence type="inferred from homology"/>
<accession>A0ABD2N2Y9</accession>
<dbReference type="InterPro" id="IPR057326">
    <property type="entry name" value="KR_dom"/>
</dbReference>
<keyword evidence="2" id="KW-0560">Oxidoreductase</keyword>
<feature type="domain" description="Ketoreductase" evidence="6">
    <location>
        <begin position="49"/>
        <end position="223"/>
    </location>
</feature>
<evidence type="ECO:0000313" key="7">
    <source>
        <dbReference type="EMBL" id="KAL3272787.1"/>
    </source>
</evidence>
<keyword evidence="5" id="KW-0472">Membrane</keyword>
<reference evidence="7 8" key="1">
    <citation type="journal article" date="2021" name="BMC Biol.">
        <title>Horizontally acquired antibacterial genes associated with adaptive radiation of ladybird beetles.</title>
        <authorList>
            <person name="Li H.S."/>
            <person name="Tang X.F."/>
            <person name="Huang Y.H."/>
            <person name="Xu Z.Y."/>
            <person name="Chen M.L."/>
            <person name="Du X.Y."/>
            <person name="Qiu B.Y."/>
            <person name="Chen P.T."/>
            <person name="Zhang W."/>
            <person name="Slipinski A."/>
            <person name="Escalona H.E."/>
            <person name="Waterhouse R.M."/>
            <person name="Zwick A."/>
            <person name="Pang H."/>
        </authorList>
    </citation>
    <scope>NUCLEOTIDE SEQUENCE [LARGE SCALE GENOMIC DNA]</scope>
    <source>
        <strain evidence="7">SYSU2018</strain>
    </source>
</reference>
<dbReference type="CDD" id="cd05339">
    <property type="entry name" value="17beta-HSDXI-like_SDR_c"/>
    <property type="match status" value="1"/>
</dbReference>
<comment type="similarity">
    <text evidence="1 4">Belongs to the short-chain dehydrogenases/reductases (SDR) family.</text>
</comment>
<keyword evidence="8" id="KW-1185">Reference proteome</keyword>
<keyword evidence="5" id="KW-0812">Transmembrane</keyword>